<dbReference type="Pfam" id="PF07883">
    <property type="entry name" value="Cupin_2"/>
    <property type="match status" value="1"/>
</dbReference>
<dbReference type="CDD" id="cd02231">
    <property type="entry name" value="cupin_BLL6423-like"/>
    <property type="match status" value="1"/>
</dbReference>
<dbReference type="InterPro" id="IPR047142">
    <property type="entry name" value="OryJ/VirC-like"/>
</dbReference>
<evidence type="ECO:0000259" key="1">
    <source>
        <dbReference type="Pfam" id="PF07883"/>
    </source>
</evidence>
<comment type="caution">
    <text evidence="2">The sequence shown here is derived from an EMBL/GenBank/DDBJ whole genome shotgun (WGS) entry which is preliminary data.</text>
</comment>
<dbReference type="Proteomes" id="UP000290540">
    <property type="component" value="Unassembled WGS sequence"/>
</dbReference>
<dbReference type="PANTHER" id="PTHR36156">
    <property type="entry name" value="SLR2101 PROTEIN"/>
    <property type="match status" value="1"/>
</dbReference>
<evidence type="ECO:0000313" key="3">
    <source>
        <dbReference type="Proteomes" id="UP000290540"/>
    </source>
</evidence>
<proteinExistence type="predicted"/>
<reference evidence="2 3" key="1">
    <citation type="submission" date="2016-12" db="EMBL/GenBank/DDBJ databases">
        <title>Draft genome sequence of Fusarium oxysporum causing rot on Narcissus.</title>
        <authorList>
            <person name="Armitage A.D."/>
            <person name="Taylor A."/>
            <person name="Clarkson J.P."/>
            <person name="Harrison R.J."/>
            <person name="Jackson A.C."/>
        </authorList>
    </citation>
    <scope>NUCLEOTIDE SEQUENCE [LARGE SCALE GENOMIC DNA]</scope>
    <source>
        <strain evidence="2 3">N139</strain>
    </source>
</reference>
<dbReference type="PANTHER" id="PTHR36156:SF2">
    <property type="entry name" value="CUPIN TYPE-2 DOMAIN-CONTAINING PROTEIN"/>
    <property type="match status" value="1"/>
</dbReference>
<dbReference type="SUPFAM" id="SSF51182">
    <property type="entry name" value="RmlC-like cupins"/>
    <property type="match status" value="1"/>
</dbReference>
<protein>
    <recommendedName>
        <fullName evidence="1">Cupin type-2 domain-containing protein</fullName>
    </recommendedName>
</protein>
<dbReference type="AlphaFoldDB" id="A0A4Q2V1N8"/>
<name>A0A4Q2V1N8_FUSOX</name>
<accession>A0A4Q2V1N8</accession>
<dbReference type="InterPro" id="IPR014710">
    <property type="entry name" value="RmlC-like_jellyroll"/>
</dbReference>
<feature type="domain" description="Cupin type-2" evidence="1">
    <location>
        <begin position="94"/>
        <end position="162"/>
    </location>
</feature>
<dbReference type="Gene3D" id="2.60.120.10">
    <property type="entry name" value="Jelly Rolls"/>
    <property type="match status" value="1"/>
</dbReference>
<organism evidence="2 3">
    <name type="scientific">Fusarium oxysporum f. sp. narcissi</name>
    <dbReference type="NCBI Taxonomy" id="451672"/>
    <lineage>
        <taxon>Eukaryota</taxon>
        <taxon>Fungi</taxon>
        <taxon>Dikarya</taxon>
        <taxon>Ascomycota</taxon>
        <taxon>Pezizomycotina</taxon>
        <taxon>Sordariomycetes</taxon>
        <taxon>Hypocreomycetidae</taxon>
        <taxon>Hypocreales</taxon>
        <taxon>Nectriaceae</taxon>
        <taxon>Fusarium</taxon>
        <taxon>Fusarium oxysporum species complex</taxon>
    </lineage>
</organism>
<gene>
    <name evidence="2" type="ORF">BFJ63_vAg16678</name>
</gene>
<evidence type="ECO:0000313" key="2">
    <source>
        <dbReference type="EMBL" id="RYC80442.1"/>
    </source>
</evidence>
<dbReference type="InterPro" id="IPR013096">
    <property type="entry name" value="Cupin_2"/>
</dbReference>
<dbReference type="EMBL" id="MQTW01000375">
    <property type="protein sequence ID" value="RYC80442.1"/>
    <property type="molecule type" value="Genomic_DNA"/>
</dbReference>
<sequence length="194" mass="21266">MTGTAQQSEQLNALPSPNFYLTGHDESTGKAIVQEKRNGTWQAYDDKLMAFNVAYSTSEFPPSLNNDTDIKKHDELLSSGKLGLVNKNGTVCRIVDFAPGFDCMMHRTQSLDYGIVLEGEIELVLDSGETQMMHRGDVAVQRGTMHAWRNPSSSEWARMIFVLQDCQTIVIGGQKVGEDLGRGVDGLPPSGNDA</sequence>
<dbReference type="InterPro" id="IPR011051">
    <property type="entry name" value="RmlC_Cupin_sf"/>
</dbReference>